<dbReference type="PANTHER" id="PTHR30543">
    <property type="entry name" value="CHROMATE REDUCTASE"/>
    <property type="match status" value="1"/>
</dbReference>
<dbReference type="InterPro" id="IPR029039">
    <property type="entry name" value="Flavoprotein-like_sf"/>
</dbReference>
<dbReference type="GO" id="GO:0010181">
    <property type="term" value="F:FMN binding"/>
    <property type="evidence" value="ECO:0007669"/>
    <property type="project" value="TreeGrafter"/>
</dbReference>
<dbReference type="GO" id="GO:0005829">
    <property type="term" value="C:cytosol"/>
    <property type="evidence" value="ECO:0007669"/>
    <property type="project" value="TreeGrafter"/>
</dbReference>
<sequence>MAVISKILVVAGSIRTGAYSGRTADVAQRELALQGAEVTRISLVEYPLPILDEDLEKEKGIPENAIKFARQIAAHDGLLIATPEYNGSIPPLLKNTIDWVSRVRMDGGRSFRPFAGKPAGLCSSSKGHFAGVRCINHLRAVLVRCKMEVVTPECSVPEGGNAFDEDGNFRDEKLHRSMEHLCRTLIETSRMLSTRIEA</sequence>
<dbReference type="Gene3D" id="3.40.50.360">
    <property type="match status" value="1"/>
</dbReference>
<dbReference type="PANTHER" id="PTHR30543:SF21">
    <property type="entry name" value="NAD(P)H-DEPENDENT FMN REDUCTASE LOT6"/>
    <property type="match status" value="1"/>
</dbReference>
<name>A0A2P9AAT9_9HYPH</name>
<dbReference type="AlphaFoldDB" id="A0A2P9AAT9"/>
<dbReference type="EMBL" id="FUIG01000013">
    <property type="protein sequence ID" value="SJM28200.1"/>
    <property type="molecule type" value="Genomic_DNA"/>
</dbReference>
<evidence type="ECO:0000313" key="2">
    <source>
        <dbReference type="EMBL" id="SJM28200.1"/>
    </source>
</evidence>
<keyword evidence="3" id="KW-1185">Reference proteome</keyword>
<dbReference type="RefSeq" id="WP_123146044.1">
    <property type="nucleotide sequence ID" value="NZ_FUIG01000013.1"/>
</dbReference>
<protein>
    <submittedName>
        <fullName evidence="2">FMN reductase</fullName>
    </submittedName>
</protein>
<evidence type="ECO:0000259" key="1">
    <source>
        <dbReference type="Pfam" id="PF03358"/>
    </source>
</evidence>
<dbReference type="Proteomes" id="UP000245698">
    <property type="component" value="Unassembled WGS sequence"/>
</dbReference>
<dbReference type="InterPro" id="IPR005025">
    <property type="entry name" value="FMN_Rdtase-like_dom"/>
</dbReference>
<dbReference type="InterPro" id="IPR050712">
    <property type="entry name" value="NAD(P)H-dep_reductase"/>
</dbReference>
<gene>
    <name evidence="2" type="ORF">BQ8482_110130</name>
</gene>
<dbReference type="SUPFAM" id="SSF52218">
    <property type="entry name" value="Flavoproteins"/>
    <property type="match status" value="1"/>
</dbReference>
<feature type="domain" description="NADPH-dependent FMN reductase-like" evidence="1">
    <location>
        <begin position="6"/>
        <end position="158"/>
    </location>
</feature>
<proteinExistence type="predicted"/>
<dbReference type="GO" id="GO:0016491">
    <property type="term" value="F:oxidoreductase activity"/>
    <property type="evidence" value="ECO:0007669"/>
    <property type="project" value="InterPro"/>
</dbReference>
<dbReference type="Pfam" id="PF03358">
    <property type="entry name" value="FMN_red"/>
    <property type="match status" value="1"/>
</dbReference>
<evidence type="ECO:0000313" key="3">
    <source>
        <dbReference type="Proteomes" id="UP000245698"/>
    </source>
</evidence>
<reference evidence="3" key="1">
    <citation type="submission" date="2016-12" db="EMBL/GenBank/DDBJ databases">
        <authorList>
            <person name="Brunel B."/>
        </authorList>
    </citation>
    <scope>NUCLEOTIDE SEQUENCE [LARGE SCALE GENOMIC DNA]</scope>
</reference>
<organism evidence="2 3">
    <name type="scientific">Mesorhizobium delmotii</name>
    <dbReference type="NCBI Taxonomy" id="1631247"/>
    <lineage>
        <taxon>Bacteria</taxon>
        <taxon>Pseudomonadati</taxon>
        <taxon>Pseudomonadota</taxon>
        <taxon>Alphaproteobacteria</taxon>
        <taxon>Hyphomicrobiales</taxon>
        <taxon>Phyllobacteriaceae</taxon>
        <taxon>Mesorhizobium</taxon>
    </lineage>
</organism>
<accession>A0A2P9AAT9</accession>